<reference evidence="2" key="2">
    <citation type="submission" date="2020-05" db="UniProtKB">
        <authorList>
            <consortium name="EnsemblMetazoa"/>
        </authorList>
    </citation>
    <scope>IDENTIFICATION</scope>
</reference>
<sequence>MEMIFAPLPIVGAICPCSRAQETKLTTRAKAKRKVQTTCSTLKAQPWNSSPVRSYRIPEQQHHRRGTVLVVGCAG</sequence>
<dbReference type="Proteomes" id="UP000030765">
    <property type="component" value="Unassembled WGS sequence"/>
</dbReference>
<keyword evidence="3" id="KW-1185">Reference proteome</keyword>
<evidence type="ECO:0000313" key="2">
    <source>
        <dbReference type="EnsemblMetazoa" id="ASIC013110-PA"/>
    </source>
</evidence>
<accession>A0A084W4L0</accession>
<gene>
    <name evidence="1" type="ORF">ZHAS_00013110</name>
</gene>
<protein>
    <submittedName>
        <fullName evidence="1 2">Uncharacterized protein</fullName>
    </submittedName>
</protein>
<dbReference type="AlphaFoldDB" id="A0A084W4L0"/>
<proteinExistence type="predicted"/>
<organism evidence="1">
    <name type="scientific">Anopheles sinensis</name>
    <name type="common">Mosquito</name>
    <dbReference type="NCBI Taxonomy" id="74873"/>
    <lineage>
        <taxon>Eukaryota</taxon>
        <taxon>Metazoa</taxon>
        <taxon>Ecdysozoa</taxon>
        <taxon>Arthropoda</taxon>
        <taxon>Hexapoda</taxon>
        <taxon>Insecta</taxon>
        <taxon>Pterygota</taxon>
        <taxon>Neoptera</taxon>
        <taxon>Endopterygota</taxon>
        <taxon>Diptera</taxon>
        <taxon>Nematocera</taxon>
        <taxon>Culicoidea</taxon>
        <taxon>Culicidae</taxon>
        <taxon>Anophelinae</taxon>
        <taxon>Anopheles</taxon>
    </lineage>
</organism>
<dbReference type="EMBL" id="ATLV01020346">
    <property type="status" value="NOT_ANNOTATED_CDS"/>
    <property type="molecule type" value="Genomic_DNA"/>
</dbReference>
<dbReference type="EMBL" id="KE525299">
    <property type="protein sequence ID" value="KFB45154.1"/>
    <property type="molecule type" value="Genomic_DNA"/>
</dbReference>
<evidence type="ECO:0000313" key="1">
    <source>
        <dbReference type="EMBL" id="KFB45154.1"/>
    </source>
</evidence>
<reference evidence="1 3" key="1">
    <citation type="journal article" date="2014" name="BMC Genomics">
        <title>Genome sequence of Anopheles sinensis provides insight into genetics basis of mosquito competence for malaria parasites.</title>
        <authorList>
            <person name="Zhou D."/>
            <person name="Zhang D."/>
            <person name="Ding G."/>
            <person name="Shi L."/>
            <person name="Hou Q."/>
            <person name="Ye Y."/>
            <person name="Xu Y."/>
            <person name="Zhou H."/>
            <person name="Xiong C."/>
            <person name="Li S."/>
            <person name="Yu J."/>
            <person name="Hong S."/>
            <person name="Yu X."/>
            <person name="Zou P."/>
            <person name="Chen C."/>
            <person name="Chang X."/>
            <person name="Wang W."/>
            <person name="Lv Y."/>
            <person name="Sun Y."/>
            <person name="Ma L."/>
            <person name="Shen B."/>
            <person name="Zhu C."/>
        </authorList>
    </citation>
    <scope>NUCLEOTIDE SEQUENCE [LARGE SCALE GENOMIC DNA]</scope>
</reference>
<evidence type="ECO:0000313" key="3">
    <source>
        <dbReference type="Proteomes" id="UP000030765"/>
    </source>
</evidence>
<name>A0A084W4L0_ANOSI</name>
<dbReference type="EnsemblMetazoa" id="ASIC013110-RA">
    <property type="protein sequence ID" value="ASIC013110-PA"/>
    <property type="gene ID" value="ASIC013110"/>
</dbReference>
<dbReference type="VEuPathDB" id="VectorBase:ASIC013110"/>